<keyword evidence="2" id="KW-1185">Reference proteome</keyword>
<evidence type="ECO:0000313" key="2">
    <source>
        <dbReference type="Proteomes" id="UP000310314"/>
    </source>
</evidence>
<sequence length="189" mass="21816">MKSSNRWMFTYINEKTLNELNQKMNRIFIAFSIILMVSCYSEKSDSDFKITYKNDNEGNSIIGSKEELINHVRGGATIKIGWGSKGKTHSIEHLSEPIWIAVLDESEVIAHLDAQVLSKIDWVSLSANYADSTLLNQEWRVVITTKGEFDAVWYDRKNNEILKRRPQNHVITWFVKNSSKDNSPLFKTN</sequence>
<accession>A0A5S3Q5Q6</accession>
<reference evidence="1 2" key="1">
    <citation type="submission" date="2019-05" db="EMBL/GenBank/DDBJ databases">
        <authorList>
            <person name="Zhang J.-Y."/>
            <person name="Feg X."/>
            <person name="Du Z.-J."/>
        </authorList>
    </citation>
    <scope>NUCLEOTIDE SEQUENCE [LARGE SCALE GENOMIC DNA]</scope>
    <source>
        <strain evidence="1 2">RZ26</strain>
    </source>
</reference>
<evidence type="ECO:0000313" key="1">
    <source>
        <dbReference type="EMBL" id="TMM52101.1"/>
    </source>
</evidence>
<protein>
    <submittedName>
        <fullName evidence="1">Uncharacterized protein</fullName>
    </submittedName>
</protein>
<dbReference type="AlphaFoldDB" id="A0A5S3Q5Q6"/>
<comment type="caution">
    <text evidence="1">The sequence shown here is derived from an EMBL/GenBank/DDBJ whole genome shotgun (WGS) entry which is preliminary data.</text>
</comment>
<name>A0A5S3Q5Q6_9FLAO</name>
<proteinExistence type="predicted"/>
<gene>
    <name evidence="1" type="ORF">FEE95_20645</name>
</gene>
<organism evidence="1 2">
    <name type="scientific">Maribacter algarum</name>
    <name type="common">ex Zhang et al. 2020</name>
    <dbReference type="NCBI Taxonomy" id="2578118"/>
    <lineage>
        <taxon>Bacteria</taxon>
        <taxon>Pseudomonadati</taxon>
        <taxon>Bacteroidota</taxon>
        <taxon>Flavobacteriia</taxon>
        <taxon>Flavobacteriales</taxon>
        <taxon>Flavobacteriaceae</taxon>
        <taxon>Maribacter</taxon>
    </lineage>
</organism>
<dbReference type="Proteomes" id="UP000310314">
    <property type="component" value="Unassembled WGS sequence"/>
</dbReference>
<dbReference type="EMBL" id="VATY01000006">
    <property type="protein sequence ID" value="TMM52101.1"/>
    <property type="molecule type" value="Genomic_DNA"/>
</dbReference>